<evidence type="ECO:0000256" key="6">
    <source>
        <dbReference type="ARBA" id="ARBA00022862"/>
    </source>
</evidence>
<proteinExistence type="inferred from homology"/>
<dbReference type="RefSeq" id="XP_071933226.1">
    <property type="nucleotide sequence ID" value="XM_072077125.1"/>
</dbReference>
<evidence type="ECO:0000313" key="11">
    <source>
        <dbReference type="RefSeq" id="XP_071933226.1"/>
    </source>
</evidence>
<dbReference type="Proteomes" id="UP001652660">
    <property type="component" value="Chromosome 2c"/>
</dbReference>
<evidence type="ECO:0000256" key="5">
    <source>
        <dbReference type="ARBA" id="ARBA00022833"/>
    </source>
</evidence>
<dbReference type="PANTHER" id="PTHR10003">
    <property type="entry name" value="SUPEROXIDE DISMUTASE CU-ZN -RELATED"/>
    <property type="match status" value="1"/>
</dbReference>
<dbReference type="InterPro" id="IPR001424">
    <property type="entry name" value="SOD_Cu_Zn_dom"/>
</dbReference>
<dbReference type="Gene3D" id="2.60.40.200">
    <property type="entry name" value="Superoxide dismutase, copper/zinc binding domain"/>
    <property type="match status" value="1"/>
</dbReference>
<comment type="cofactor">
    <cofactor evidence="1">
        <name>Cu cation</name>
        <dbReference type="ChEBI" id="CHEBI:23378"/>
    </cofactor>
</comment>
<dbReference type="InterPro" id="IPR018152">
    <property type="entry name" value="SOD_Cu/Zn_BS"/>
</dbReference>
<dbReference type="PRINTS" id="PR00068">
    <property type="entry name" value="CUZNDISMTASE"/>
</dbReference>
<organism evidence="10 11">
    <name type="scientific">Coffea arabica</name>
    <name type="common">Arabian coffee</name>
    <dbReference type="NCBI Taxonomy" id="13443"/>
    <lineage>
        <taxon>Eukaryota</taxon>
        <taxon>Viridiplantae</taxon>
        <taxon>Streptophyta</taxon>
        <taxon>Embryophyta</taxon>
        <taxon>Tracheophyta</taxon>
        <taxon>Spermatophyta</taxon>
        <taxon>Magnoliopsida</taxon>
        <taxon>eudicotyledons</taxon>
        <taxon>Gunneridae</taxon>
        <taxon>Pentapetalae</taxon>
        <taxon>asterids</taxon>
        <taxon>lamiids</taxon>
        <taxon>Gentianales</taxon>
        <taxon>Rubiaceae</taxon>
        <taxon>Ixoroideae</taxon>
        <taxon>Gardenieae complex</taxon>
        <taxon>Bertiereae - Coffeeae clade</taxon>
        <taxon>Coffeeae</taxon>
        <taxon>Coffea</taxon>
    </lineage>
</organism>
<dbReference type="GeneID" id="140035760"/>
<sequence>MVKAVAVLSGNECVSGTIFLTQEGDGPTTVTGTITGLKPGLHGFHVHALGDTTNGCMSTGPHFNPKGKEHGAPCDENRHAGDLGNVTAGQDGTANVLVVDNQVLSFSFLVSILPSISPYLIRTL</sequence>
<accession>A0ABM4WN73</accession>
<keyword evidence="6" id="KW-0049">Antioxidant</keyword>
<evidence type="ECO:0000259" key="9">
    <source>
        <dbReference type="Pfam" id="PF00080"/>
    </source>
</evidence>
<evidence type="ECO:0000256" key="1">
    <source>
        <dbReference type="ARBA" id="ARBA00001935"/>
    </source>
</evidence>
<evidence type="ECO:0000256" key="2">
    <source>
        <dbReference type="ARBA" id="ARBA00001947"/>
    </source>
</evidence>
<dbReference type="InterPro" id="IPR036423">
    <property type="entry name" value="SOD-like_Cu/Zn_dom_sf"/>
</dbReference>
<protein>
    <recommendedName>
        <fullName evidence="4">superoxide dismutase</fullName>
        <ecNumber evidence="4">1.15.1.1</ecNumber>
    </recommendedName>
</protein>
<dbReference type="SUPFAM" id="SSF49329">
    <property type="entry name" value="Cu,Zn superoxide dismutase-like"/>
    <property type="match status" value="1"/>
</dbReference>
<gene>
    <name evidence="11" type="primary">LOC140035760</name>
</gene>
<evidence type="ECO:0000313" key="10">
    <source>
        <dbReference type="Proteomes" id="UP001652660"/>
    </source>
</evidence>
<name>A0ABM4WN73_COFAR</name>
<comment type="cofactor">
    <cofactor evidence="2">
        <name>Zn(2+)</name>
        <dbReference type="ChEBI" id="CHEBI:29105"/>
    </cofactor>
</comment>
<feature type="non-terminal residue" evidence="11">
    <location>
        <position position="124"/>
    </location>
</feature>
<dbReference type="CDD" id="cd00305">
    <property type="entry name" value="Cu-Zn_Superoxide_Dismutase"/>
    <property type="match status" value="1"/>
</dbReference>
<keyword evidence="7" id="KW-0186">Copper</keyword>
<keyword evidence="5" id="KW-0862">Zinc</keyword>
<evidence type="ECO:0000256" key="7">
    <source>
        <dbReference type="ARBA" id="ARBA00023008"/>
    </source>
</evidence>
<comment type="similarity">
    <text evidence="3">Belongs to the Cu-Zn superoxide dismutase family.</text>
</comment>
<dbReference type="Pfam" id="PF00080">
    <property type="entry name" value="Sod_Cu"/>
    <property type="match status" value="1"/>
</dbReference>
<evidence type="ECO:0000256" key="4">
    <source>
        <dbReference type="ARBA" id="ARBA00012682"/>
    </source>
</evidence>
<comment type="catalytic activity">
    <reaction evidence="8">
        <text>2 superoxide + 2 H(+) = H2O2 + O2</text>
        <dbReference type="Rhea" id="RHEA:20696"/>
        <dbReference type="ChEBI" id="CHEBI:15378"/>
        <dbReference type="ChEBI" id="CHEBI:15379"/>
        <dbReference type="ChEBI" id="CHEBI:16240"/>
        <dbReference type="ChEBI" id="CHEBI:18421"/>
        <dbReference type="EC" id="1.15.1.1"/>
    </reaction>
</comment>
<keyword evidence="10" id="KW-1185">Reference proteome</keyword>
<dbReference type="EC" id="1.15.1.1" evidence="4"/>
<reference evidence="11" key="1">
    <citation type="submission" date="2025-08" db="UniProtKB">
        <authorList>
            <consortium name="RefSeq"/>
        </authorList>
    </citation>
    <scope>IDENTIFICATION</scope>
    <source>
        <tissue evidence="11">Leaves</tissue>
    </source>
</reference>
<dbReference type="InterPro" id="IPR024134">
    <property type="entry name" value="SOD_Cu/Zn_/chaperone"/>
</dbReference>
<evidence type="ECO:0000256" key="8">
    <source>
        <dbReference type="ARBA" id="ARBA00049204"/>
    </source>
</evidence>
<evidence type="ECO:0000256" key="3">
    <source>
        <dbReference type="ARBA" id="ARBA00010457"/>
    </source>
</evidence>
<feature type="domain" description="Superoxide dismutase copper/zinc binding" evidence="9">
    <location>
        <begin position="14"/>
        <end position="103"/>
    </location>
</feature>
<dbReference type="PROSITE" id="PS00087">
    <property type="entry name" value="SOD_CU_ZN_1"/>
    <property type="match status" value="1"/>
</dbReference>